<evidence type="ECO:0000256" key="2">
    <source>
        <dbReference type="SAM" id="MobiDB-lite"/>
    </source>
</evidence>
<gene>
    <name evidence="6" type="ORF">LX16_3205</name>
</gene>
<feature type="coiled-coil region" evidence="1">
    <location>
        <begin position="400"/>
        <end position="455"/>
    </location>
</feature>
<feature type="coiled-coil region" evidence="1">
    <location>
        <begin position="489"/>
        <end position="516"/>
    </location>
</feature>
<keyword evidence="3" id="KW-1133">Transmembrane helix</keyword>
<name>A0A562V3Q7_9ACTN</name>
<feature type="compositionally biased region" description="Basic residues" evidence="2">
    <location>
        <begin position="653"/>
        <end position="662"/>
    </location>
</feature>
<accession>A0A562V3Q7</accession>
<dbReference type="Gene3D" id="3.10.310.50">
    <property type="match status" value="1"/>
</dbReference>
<feature type="domain" description="TPM" evidence="5">
    <location>
        <begin position="36"/>
        <end position="150"/>
    </location>
</feature>
<dbReference type="OrthoDB" id="5105562at2"/>
<evidence type="ECO:0000256" key="1">
    <source>
        <dbReference type="SAM" id="Coils"/>
    </source>
</evidence>
<keyword evidence="4" id="KW-0732">Signal</keyword>
<feature type="chain" id="PRO_5022048560" evidence="4">
    <location>
        <begin position="26"/>
        <end position="662"/>
    </location>
</feature>
<keyword evidence="3" id="KW-0472">Membrane</keyword>
<feature type="signal peptide" evidence="4">
    <location>
        <begin position="1"/>
        <end position="25"/>
    </location>
</feature>
<evidence type="ECO:0000313" key="7">
    <source>
        <dbReference type="Proteomes" id="UP000321617"/>
    </source>
</evidence>
<keyword evidence="3" id="KW-0812">Transmembrane</keyword>
<dbReference type="RefSeq" id="WP_147139574.1">
    <property type="nucleotide sequence ID" value="NZ_BAABIJ010000002.1"/>
</dbReference>
<evidence type="ECO:0000256" key="3">
    <source>
        <dbReference type="SAM" id="Phobius"/>
    </source>
</evidence>
<dbReference type="Proteomes" id="UP000321617">
    <property type="component" value="Unassembled WGS sequence"/>
</dbReference>
<proteinExistence type="predicted"/>
<feature type="transmembrane region" description="Helical" evidence="3">
    <location>
        <begin position="177"/>
        <end position="197"/>
    </location>
</feature>
<reference evidence="6 7" key="1">
    <citation type="journal article" date="2013" name="Stand. Genomic Sci.">
        <title>Genomic Encyclopedia of Type Strains, Phase I: The one thousand microbial genomes (KMG-I) project.</title>
        <authorList>
            <person name="Kyrpides N.C."/>
            <person name="Woyke T."/>
            <person name="Eisen J.A."/>
            <person name="Garrity G."/>
            <person name="Lilburn T.G."/>
            <person name="Beck B.J."/>
            <person name="Whitman W.B."/>
            <person name="Hugenholtz P."/>
            <person name="Klenk H.P."/>
        </authorList>
    </citation>
    <scope>NUCLEOTIDE SEQUENCE [LARGE SCALE GENOMIC DNA]</scope>
    <source>
        <strain evidence="6 7">DSM 45044</strain>
    </source>
</reference>
<organism evidence="6 7">
    <name type="scientific">Stackebrandtia albiflava</name>
    <dbReference type="NCBI Taxonomy" id="406432"/>
    <lineage>
        <taxon>Bacteria</taxon>
        <taxon>Bacillati</taxon>
        <taxon>Actinomycetota</taxon>
        <taxon>Actinomycetes</taxon>
        <taxon>Glycomycetales</taxon>
        <taxon>Glycomycetaceae</taxon>
        <taxon>Stackebrandtia</taxon>
    </lineage>
</organism>
<sequence>MSRFAAAVAATAAAGVLLTPVSAVADDPVRLSPGQVTDRAGVLGERESEVVTALDDLSSDQGVQLFVVYVSGFSGTPPQEWADRTAIDNGLGRSDALLAVAVADRQYAVSVDEGFPLSDAELDEVAQVAIEPALRENDWAGAAVGAARGYDAALSGEPIPAVSVRPGEPVSDSGGTAAWWLLGALLVVAALLALWWWRRRGRARREAPAERPALALPDLDKAASRMLLETDDAVRTSEQELGFAVAEFGEESAARFSETLTVAKRELHDAFLIRQRLDDSEPEDEPTRRRMLDEIIERCKRANARLDAVAADFDRLRDVVARAPEAVEALDGNVTRVGERLTTARATAERLASEYPASATQGVDGNVGAAADRLDFAGKQATAARASITEDATGRAAVLIRAGEEAVAQAEQLLTAIERRDGELRQAAAGLPGLLAEVDKDVAEAEAAGESANREGLAQAAAAARSTAESVRMEQSSGRLDPLAATRRLEEADEALDTALADLRDARARRRRAAAQLDQVSLSAASAVEAAEDFVNTNRGGVATAARTRLAEARNLLDRSRATAETDPVSALADAQRAARLADEAARLAQRDVEGFYRTTPGGFTGGGFGGGGGSAGAVLGGILIGGLLGGGRGGRMGGGPMVPGSFGGGGTRGRRGAGGRF</sequence>
<evidence type="ECO:0000259" key="5">
    <source>
        <dbReference type="Pfam" id="PF04536"/>
    </source>
</evidence>
<keyword evidence="1" id="KW-0175">Coiled coil</keyword>
<comment type="caution">
    <text evidence="6">The sequence shown here is derived from an EMBL/GenBank/DDBJ whole genome shotgun (WGS) entry which is preliminary data.</text>
</comment>
<dbReference type="PANTHER" id="PTHR30373">
    <property type="entry name" value="UPF0603 PROTEIN YGCG"/>
    <property type="match status" value="1"/>
</dbReference>
<feature type="region of interest" description="Disordered" evidence="2">
    <location>
        <begin position="642"/>
        <end position="662"/>
    </location>
</feature>
<dbReference type="InterPro" id="IPR007621">
    <property type="entry name" value="TPM_dom"/>
</dbReference>
<evidence type="ECO:0000256" key="4">
    <source>
        <dbReference type="SAM" id="SignalP"/>
    </source>
</evidence>
<dbReference type="PANTHER" id="PTHR30373:SF2">
    <property type="entry name" value="UPF0603 PROTEIN YGCG"/>
    <property type="match status" value="1"/>
</dbReference>
<protein>
    <submittedName>
        <fullName evidence="6">Putative membrane protein YgcG</fullName>
    </submittedName>
</protein>
<dbReference type="EMBL" id="VLLL01000006">
    <property type="protein sequence ID" value="TWJ12447.1"/>
    <property type="molecule type" value="Genomic_DNA"/>
</dbReference>
<dbReference type="Pfam" id="PF04536">
    <property type="entry name" value="TPM_phosphatase"/>
    <property type="match status" value="1"/>
</dbReference>
<dbReference type="AlphaFoldDB" id="A0A562V3Q7"/>
<keyword evidence="7" id="KW-1185">Reference proteome</keyword>
<feature type="compositionally biased region" description="Gly residues" evidence="2">
    <location>
        <begin position="642"/>
        <end position="652"/>
    </location>
</feature>
<evidence type="ECO:0000313" key="6">
    <source>
        <dbReference type="EMBL" id="TWJ12447.1"/>
    </source>
</evidence>